<dbReference type="SUPFAM" id="SSF52954">
    <property type="entry name" value="Class II aaRS ABD-related"/>
    <property type="match status" value="1"/>
</dbReference>
<dbReference type="InterPro" id="IPR004154">
    <property type="entry name" value="Anticodon-bd"/>
</dbReference>
<evidence type="ECO:0000259" key="9">
    <source>
        <dbReference type="PROSITE" id="PS50862"/>
    </source>
</evidence>
<evidence type="ECO:0000256" key="7">
    <source>
        <dbReference type="ARBA" id="ARBA00022917"/>
    </source>
</evidence>
<dbReference type="GO" id="GO:0004081">
    <property type="term" value="F:bis(5'-nucleosyl)-tetraphosphatase (asymmetrical) activity"/>
    <property type="evidence" value="ECO:0007669"/>
    <property type="project" value="UniProtKB-ARBA"/>
</dbReference>
<dbReference type="Gene3D" id="3.30.930.10">
    <property type="entry name" value="Bira Bifunctional Protein, Domain 2"/>
    <property type="match status" value="1"/>
</dbReference>
<dbReference type="FunFam" id="3.40.50.800:FF:000002">
    <property type="entry name" value="Glycine--tRNA ligase"/>
    <property type="match status" value="1"/>
</dbReference>
<evidence type="ECO:0000256" key="8">
    <source>
        <dbReference type="ARBA" id="ARBA00023146"/>
    </source>
</evidence>
<evidence type="ECO:0000256" key="4">
    <source>
        <dbReference type="ARBA" id="ARBA00022598"/>
    </source>
</evidence>
<dbReference type="GO" id="GO:0070062">
    <property type="term" value="C:extracellular exosome"/>
    <property type="evidence" value="ECO:0007669"/>
    <property type="project" value="UniProtKB-ARBA"/>
</dbReference>
<dbReference type="InterPro" id="IPR027031">
    <property type="entry name" value="Gly-tRNA_synthase/POLG2"/>
</dbReference>
<accession>A0A0G0FLS8</accession>
<evidence type="ECO:0000256" key="1">
    <source>
        <dbReference type="ARBA" id="ARBA00008226"/>
    </source>
</evidence>
<keyword evidence="7" id="KW-0648">Protein biosynthesis</keyword>
<comment type="caution">
    <text evidence="10">The sequence shown here is derived from an EMBL/GenBank/DDBJ whole genome shotgun (WGS) entry which is preliminary data.</text>
</comment>
<dbReference type="EMBL" id="LBRB01000015">
    <property type="protein sequence ID" value="KKP88375.1"/>
    <property type="molecule type" value="Genomic_DNA"/>
</dbReference>
<evidence type="ECO:0000256" key="6">
    <source>
        <dbReference type="ARBA" id="ARBA00022840"/>
    </source>
</evidence>
<dbReference type="NCBIfam" id="NF003211">
    <property type="entry name" value="PRK04173.1"/>
    <property type="match status" value="1"/>
</dbReference>
<keyword evidence="3" id="KW-0963">Cytoplasm</keyword>
<dbReference type="InterPro" id="IPR045864">
    <property type="entry name" value="aa-tRNA-synth_II/BPL/LPL"/>
</dbReference>
<evidence type="ECO:0000313" key="11">
    <source>
        <dbReference type="Proteomes" id="UP000034316"/>
    </source>
</evidence>
<dbReference type="GO" id="GO:0005524">
    <property type="term" value="F:ATP binding"/>
    <property type="evidence" value="ECO:0007669"/>
    <property type="project" value="UniProtKB-KW"/>
</dbReference>
<feature type="domain" description="Aminoacyl-transfer RNA synthetases class-II family profile" evidence="9">
    <location>
        <begin position="8"/>
        <end position="337"/>
    </location>
</feature>
<dbReference type="EC" id="6.1.1.14" evidence="2"/>
<keyword evidence="8" id="KW-0030">Aminoacyl-tRNA synthetase</keyword>
<evidence type="ECO:0000256" key="5">
    <source>
        <dbReference type="ARBA" id="ARBA00022741"/>
    </source>
</evidence>
<dbReference type="PANTHER" id="PTHR10745">
    <property type="entry name" value="GLYCYL-TRNA SYNTHETASE/DNA POLYMERASE SUBUNIT GAMMA-2"/>
    <property type="match status" value="1"/>
</dbReference>
<dbReference type="Pfam" id="PF03129">
    <property type="entry name" value="HGTP_anticodon"/>
    <property type="match status" value="1"/>
</dbReference>
<dbReference type="PRINTS" id="PR01043">
    <property type="entry name" value="TRNASYNTHGLY"/>
</dbReference>
<evidence type="ECO:0000256" key="3">
    <source>
        <dbReference type="ARBA" id="ARBA00022490"/>
    </source>
</evidence>
<sequence length="430" mass="50707">MYVMKNFDSFISWAKRRGFVFESQEMYSGLSGVWDFGYYGTLFKKNIKDFWWKKFVESRSDVVAVESSILTKEAVFKASGHLESFTDPMVECRKCQARFRADEDKFKGKCVNCGSDKLSEPKKFNLMFQTQLGEFLRPETAQGMFVNFKSILETTRKKIPFGIAQIGKSFRNELVSSGNFLFRLREFEIAEIEYFVHPEEDDYYFNQWQKDWENFLINIGLDEKNLKKFSHPKKDLAHYSKKTVDWQYKFPFGWRELSGLANRTDFDLKNHSQKSGKDLTIFDEKNNKKYFPYVIEPTIGIERLFFALLWEAFEISDGQNRLNRGEIILKINPKLSPIKVAIFPLVNKEGMDKTAQQIFEDLKEKISCEYDDKGSIGRRYRRQDEIGTLFCVTIDGETKKNKSVTIRHRDTGRQKRIKIKDLYNYLETNI</sequence>
<dbReference type="CDD" id="cd00774">
    <property type="entry name" value="GlyRS-like_core"/>
    <property type="match status" value="1"/>
</dbReference>
<evidence type="ECO:0000256" key="2">
    <source>
        <dbReference type="ARBA" id="ARBA00012829"/>
    </source>
</evidence>
<gene>
    <name evidence="10" type="ORF">UR93_C0015G0005</name>
</gene>
<dbReference type="Proteomes" id="UP000034316">
    <property type="component" value="Unassembled WGS sequence"/>
</dbReference>
<dbReference type="AlphaFoldDB" id="A0A0G0FLS8"/>
<dbReference type="InterPro" id="IPR036621">
    <property type="entry name" value="Anticodon-bd_dom_sf"/>
</dbReference>
<dbReference type="NCBIfam" id="TIGR00389">
    <property type="entry name" value="glyS_dimeric"/>
    <property type="match status" value="1"/>
</dbReference>
<dbReference type="InterPro" id="IPR006195">
    <property type="entry name" value="aa-tRNA-synth_II"/>
</dbReference>
<dbReference type="InterPro" id="IPR002315">
    <property type="entry name" value="tRNA-synt_gly"/>
</dbReference>
<dbReference type="GO" id="GO:1990742">
    <property type="term" value="C:microvesicle"/>
    <property type="evidence" value="ECO:0007669"/>
    <property type="project" value="UniProtKB-ARBA"/>
</dbReference>
<keyword evidence="6" id="KW-0067">ATP-binding</keyword>
<evidence type="ECO:0000313" key="10">
    <source>
        <dbReference type="EMBL" id="KKP88375.1"/>
    </source>
</evidence>
<dbReference type="SUPFAM" id="SSF55681">
    <property type="entry name" value="Class II aaRS and biotin synthetases"/>
    <property type="match status" value="1"/>
</dbReference>
<dbReference type="InterPro" id="IPR002314">
    <property type="entry name" value="aa-tRNA-synt_IIb"/>
</dbReference>
<dbReference type="GO" id="GO:0006426">
    <property type="term" value="P:glycyl-tRNA aminoacylation"/>
    <property type="evidence" value="ECO:0007669"/>
    <property type="project" value="InterPro"/>
</dbReference>
<proteinExistence type="inferred from homology"/>
<dbReference type="PROSITE" id="PS50862">
    <property type="entry name" value="AA_TRNA_LIGASE_II"/>
    <property type="match status" value="1"/>
</dbReference>
<dbReference type="STRING" id="1618333.UR93_C0015G0005"/>
<name>A0A0G0FLS8_9BACT</name>
<comment type="similarity">
    <text evidence="1">Belongs to the class-II aminoacyl-tRNA synthetase family.</text>
</comment>
<keyword evidence="4 10" id="KW-0436">Ligase</keyword>
<dbReference type="GO" id="GO:0004820">
    <property type="term" value="F:glycine-tRNA ligase activity"/>
    <property type="evidence" value="ECO:0007669"/>
    <property type="project" value="UniProtKB-EC"/>
</dbReference>
<dbReference type="Pfam" id="PF00587">
    <property type="entry name" value="tRNA-synt_2b"/>
    <property type="match status" value="1"/>
</dbReference>
<dbReference type="GO" id="GO:0005737">
    <property type="term" value="C:cytoplasm"/>
    <property type="evidence" value="ECO:0007669"/>
    <property type="project" value="InterPro"/>
</dbReference>
<organism evidence="10 11">
    <name type="scientific">Berkelbacteria bacterium GW2011_GWA2_35_9</name>
    <dbReference type="NCBI Taxonomy" id="1618333"/>
    <lineage>
        <taxon>Bacteria</taxon>
        <taxon>Candidatus Berkelbacteria</taxon>
    </lineage>
</organism>
<dbReference type="InterPro" id="IPR033731">
    <property type="entry name" value="GlyRS-like_core"/>
</dbReference>
<reference evidence="10 11" key="1">
    <citation type="journal article" date="2015" name="Nature">
        <title>rRNA introns, odd ribosomes, and small enigmatic genomes across a large radiation of phyla.</title>
        <authorList>
            <person name="Brown C.T."/>
            <person name="Hug L.A."/>
            <person name="Thomas B.C."/>
            <person name="Sharon I."/>
            <person name="Castelle C.J."/>
            <person name="Singh A."/>
            <person name="Wilkins M.J."/>
            <person name="Williams K.H."/>
            <person name="Banfield J.F."/>
        </authorList>
    </citation>
    <scope>NUCLEOTIDE SEQUENCE [LARGE SCALE GENOMIC DNA]</scope>
</reference>
<dbReference type="Gene3D" id="3.40.50.800">
    <property type="entry name" value="Anticodon-binding domain"/>
    <property type="match status" value="1"/>
</dbReference>
<protein>
    <recommendedName>
        <fullName evidence="2">glycine--tRNA ligase</fullName>
        <ecNumber evidence="2">6.1.1.14</ecNumber>
    </recommendedName>
</protein>
<dbReference type="PANTHER" id="PTHR10745:SF8">
    <property type="entry name" value="DNA POLYMERASE SUBUNIT GAMMA-2, MITOCHONDRIAL"/>
    <property type="match status" value="1"/>
</dbReference>
<keyword evidence="5" id="KW-0547">Nucleotide-binding</keyword>
<dbReference type="GO" id="GO:0015966">
    <property type="term" value="P:diadenosine tetraphosphate biosynthetic process"/>
    <property type="evidence" value="ECO:0007669"/>
    <property type="project" value="UniProtKB-ARBA"/>
</dbReference>
<dbReference type="PATRIC" id="fig|1618333.3.peg.450"/>